<dbReference type="Proteomes" id="UP001307889">
    <property type="component" value="Chromosome 2"/>
</dbReference>
<protein>
    <submittedName>
        <fullName evidence="1">Uncharacterized protein</fullName>
    </submittedName>
</protein>
<keyword evidence="2" id="KW-1185">Reference proteome</keyword>
<organism evidence="1 2">
    <name type="scientific">Nesidiocoris tenuis</name>
    <dbReference type="NCBI Taxonomy" id="355587"/>
    <lineage>
        <taxon>Eukaryota</taxon>
        <taxon>Metazoa</taxon>
        <taxon>Ecdysozoa</taxon>
        <taxon>Arthropoda</taxon>
        <taxon>Hexapoda</taxon>
        <taxon>Insecta</taxon>
        <taxon>Pterygota</taxon>
        <taxon>Neoptera</taxon>
        <taxon>Paraneoptera</taxon>
        <taxon>Hemiptera</taxon>
        <taxon>Heteroptera</taxon>
        <taxon>Panheteroptera</taxon>
        <taxon>Cimicomorpha</taxon>
        <taxon>Miridae</taxon>
        <taxon>Dicyphina</taxon>
        <taxon>Nesidiocoris</taxon>
    </lineage>
</organism>
<dbReference type="EMBL" id="AP028910">
    <property type="protein sequence ID" value="BES91042.1"/>
    <property type="molecule type" value="Genomic_DNA"/>
</dbReference>
<accession>A0ABN7AKZ7</accession>
<sequence>MIGLEPDDVGGSRQAIGRHLANTWTMEPPSDLRTLPEPTLCIQPDPYRKRLPTISDVEANVCSPEPPDQPSYTLGPFVTAFESGVRSVAPSN</sequence>
<gene>
    <name evidence="1" type="ORF">NTJ_03850</name>
</gene>
<evidence type="ECO:0000313" key="2">
    <source>
        <dbReference type="Proteomes" id="UP001307889"/>
    </source>
</evidence>
<proteinExistence type="predicted"/>
<reference evidence="1 2" key="1">
    <citation type="submission" date="2023-09" db="EMBL/GenBank/DDBJ databases">
        <title>Nesidiocoris tenuis whole genome shotgun sequence.</title>
        <authorList>
            <person name="Shibata T."/>
            <person name="Shimoda M."/>
            <person name="Kobayashi T."/>
            <person name="Uehara T."/>
        </authorList>
    </citation>
    <scope>NUCLEOTIDE SEQUENCE [LARGE SCALE GENOMIC DNA]</scope>
    <source>
        <strain evidence="1 2">Japan</strain>
    </source>
</reference>
<evidence type="ECO:0000313" key="1">
    <source>
        <dbReference type="EMBL" id="BES91042.1"/>
    </source>
</evidence>
<name>A0ABN7AKZ7_9HEMI</name>